<proteinExistence type="predicted"/>
<evidence type="ECO:0000256" key="1">
    <source>
        <dbReference type="ARBA" id="ARBA00022737"/>
    </source>
</evidence>
<evidence type="ECO:0000313" key="2">
    <source>
        <dbReference type="EMBL" id="MBT9313704.1"/>
    </source>
</evidence>
<comment type="caution">
    <text evidence="2">The sequence shown here is derived from an EMBL/GenBank/DDBJ whole genome shotgun (WGS) entry which is preliminary data.</text>
</comment>
<dbReference type="EMBL" id="JADOER010000016">
    <property type="protein sequence ID" value="MBT9313704.1"/>
    <property type="molecule type" value="Genomic_DNA"/>
</dbReference>
<dbReference type="Pfam" id="PF00805">
    <property type="entry name" value="Pentapeptide"/>
    <property type="match status" value="2"/>
</dbReference>
<dbReference type="RefSeq" id="WP_215619594.1">
    <property type="nucleotide sequence ID" value="NZ_JADOER010000016.1"/>
</dbReference>
<evidence type="ECO:0000313" key="3">
    <source>
        <dbReference type="Proteomes" id="UP001196661"/>
    </source>
</evidence>
<dbReference type="PANTHER" id="PTHR47485">
    <property type="entry name" value="THYLAKOID LUMENAL 17.4 KDA PROTEIN, CHLOROPLASTIC"/>
    <property type="match status" value="1"/>
</dbReference>
<reference evidence="2 3" key="1">
    <citation type="journal article" date="2021" name="Mar. Drugs">
        <title>Genome Reduction and Secondary Metabolism of the Marine Sponge-Associated Cyanobacterium Leptothoe.</title>
        <authorList>
            <person name="Konstantinou D."/>
            <person name="Popin R.V."/>
            <person name="Fewer D.P."/>
            <person name="Sivonen K."/>
            <person name="Gkelis S."/>
        </authorList>
    </citation>
    <scope>NUCLEOTIDE SEQUENCE [LARGE SCALE GENOMIC DNA]</scope>
    <source>
        <strain evidence="2 3">TAU-MAC 1615</strain>
    </source>
</reference>
<dbReference type="InterPro" id="IPR001646">
    <property type="entry name" value="5peptide_repeat"/>
</dbReference>
<keyword evidence="1" id="KW-0677">Repeat</keyword>
<organism evidence="2 3">
    <name type="scientific">Leptothoe kymatousa TAU-MAC 1615</name>
    <dbReference type="NCBI Taxonomy" id="2364775"/>
    <lineage>
        <taxon>Bacteria</taxon>
        <taxon>Bacillati</taxon>
        <taxon>Cyanobacteriota</taxon>
        <taxon>Cyanophyceae</taxon>
        <taxon>Nodosilineales</taxon>
        <taxon>Cymatolegaceae</taxon>
        <taxon>Leptothoe</taxon>
        <taxon>Leptothoe kymatousa</taxon>
    </lineage>
</organism>
<dbReference type="Proteomes" id="UP001196661">
    <property type="component" value="Unassembled WGS sequence"/>
</dbReference>
<name>A0ABS5Y759_9CYAN</name>
<protein>
    <submittedName>
        <fullName evidence="2">Pentapeptide repeat-containing protein</fullName>
    </submittedName>
</protein>
<dbReference type="PANTHER" id="PTHR47485:SF1">
    <property type="entry name" value="THYLAKOID LUMENAL 17.4 KDA PROTEIN, CHLOROPLASTIC"/>
    <property type="match status" value="1"/>
</dbReference>
<sequence length="212" mass="22983">MIQEIAQWIQQCAKAPVALAVVTACISTFVHGSGAYALDEDDLQRLLETGECPGCNLQGADLRRLDLTGVNLEGANLKKANLFYTVLDGANLSGTNLQSANMAYARAIPLITDAMDETGESVVIPAQFIGANLASALMNYADFSGAEMMEADFEEAYIFKTQFVGSQLQRTNFEITFVHDVDLTDANLCGSTYWGGNDYRRACNVPVSDLEE</sequence>
<dbReference type="SUPFAM" id="SSF141571">
    <property type="entry name" value="Pentapeptide repeat-like"/>
    <property type="match status" value="1"/>
</dbReference>
<gene>
    <name evidence="2" type="ORF">IXB28_15950</name>
</gene>
<keyword evidence="3" id="KW-1185">Reference proteome</keyword>
<dbReference type="Gene3D" id="2.160.20.80">
    <property type="entry name" value="E3 ubiquitin-protein ligase SopA"/>
    <property type="match status" value="2"/>
</dbReference>
<accession>A0ABS5Y759</accession>